<comment type="caution">
    <text evidence="1">The sequence shown here is derived from an EMBL/GenBank/DDBJ whole genome shotgun (WGS) entry which is preliminary data.</text>
</comment>
<accession>A0A9D2HM57</accession>
<evidence type="ECO:0000313" key="1">
    <source>
        <dbReference type="EMBL" id="HJA78697.1"/>
    </source>
</evidence>
<name>A0A9D2HM57_9BACT</name>
<gene>
    <name evidence="1" type="ORF">H9784_03860</name>
</gene>
<proteinExistence type="predicted"/>
<dbReference type="Proteomes" id="UP000823821">
    <property type="component" value="Unassembled WGS sequence"/>
</dbReference>
<dbReference type="AlphaFoldDB" id="A0A9D2HM57"/>
<evidence type="ECO:0000313" key="2">
    <source>
        <dbReference type="Proteomes" id="UP000823821"/>
    </source>
</evidence>
<evidence type="ECO:0008006" key="3">
    <source>
        <dbReference type="Google" id="ProtNLM"/>
    </source>
</evidence>
<protein>
    <recommendedName>
        <fullName evidence="3">GGDEF domain-containing protein</fullName>
    </recommendedName>
</protein>
<reference evidence="1" key="1">
    <citation type="journal article" date="2021" name="PeerJ">
        <title>Extensive microbial diversity within the chicken gut microbiome revealed by metagenomics and culture.</title>
        <authorList>
            <person name="Gilroy R."/>
            <person name="Ravi A."/>
            <person name="Getino M."/>
            <person name="Pursley I."/>
            <person name="Horton D.L."/>
            <person name="Alikhan N.F."/>
            <person name="Baker D."/>
            <person name="Gharbi K."/>
            <person name="Hall N."/>
            <person name="Watson M."/>
            <person name="Adriaenssens E.M."/>
            <person name="Foster-Nyarko E."/>
            <person name="Jarju S."/>
            <person name="Secka A."/>
            <person name="Antonio M."/>
            <person name="Oren A."/>
            <person name="Chaudhuri R.R."/>
            <person name="La Ragione R."/>
            <person name="Hildebrand F."/>
            <person name="Pallen M.J."/>
        </authorList>
    </citation>
    <scope>NUCLEOTIDE SEQUENCE</scope>
    <source>
        <strain evidence="1">5032</strain>
    </source>
</reference>
<organism evidence="1 2">
    <name type="scientific">Candidatus Desulfovibrio intestinavium</name>
    <dbReference type="NCBI Taxonomy" id="2838534"/>
    <lineage>
        <taxon>Bacteria</taxon>
        <taxon>Pseudomonadati</taxon>
        <taxon>Thermodesulfobacteriota</taxon>
        <taxon>Desulfovibrionia</taxon>
        <taxon>Desulfovibrionales</taxon>
        <taxon>Desulfovibrionaceae</taxon>
        <taxon>Desulfovibrio</taxon>
    </lineage>
</organism>
<reference evidence="1" key="2">
    <citation type="submission" date="2021-04" db="EMBL/GenBank/DDBJ databases">
        <authorList>
            <person name="Gilroy R."/>
        </authorList>
    </citation>
    <scope>NUCLEOTIDE SEQUENCE</scope>
    <source>
        <strain evidence="1">5032</strain>
    </source>
</reference>
<dbReference type="EMBL" id="DWZD01000025">
    <property type="protein sequence ID" value="HJA78697.1"/>
    <property type="molecule type" value="Genomic_DNA"/>
</dbReference>
<sequence length="265" mass="29119">MSNNADFEALVEELRALRDAHEHGETPGLLIMRRLQGFSAETWRRFRQRYPNSRWGVLPLDDSRFTQALNDILQRGAADICPDACPPSPPAAQVLTRTLCSDLFQAQLERDLLRQQRTGGQFSLVCMALTEEARAREGSAEAIAHLAELAARHMESCDTLGALPDRGLALILPGIGPLRAKGLASRLHQCYHEQNGQTHPCGFGVLGLTQPVGMSLDNLLERIPPLLARACAHTDSIACESLCPKGSPDTLVQSREKRFLFFGGD</sequence>